<evidence type="ECO:0000313" key="3">
    <source>
        <dbReference type="Proteomes" id="UP000093044"/>
    </source>
</evidence>
<dbReference type="GO" id="GO:0006508">
    <property type="term" value="P:proteolysis"/>
    <property type="evidence" value="ECO:0007669"/>
    <property type="project" value="InterPro"/>
</dbReference>
<dbReference type="AlphaFoldDB" id="A0A1B2I287"/>
<reference evidence="2" key="1">
    <citation type="submission" date="2016-08" db="EMBL/GenBank/DDBJ databases">
        <title>Complete genome of Cloacibacillus porcorum.</title>
        <authorList>
            <person name="Looft T."/>
            <person name="Bayles D.O."/>
            <person name="Alt D.P."/>
        </authorList>
    </citation>
    <scope>NUCLEOTIDE SEQUENCE [LARGE SCALE GENOMIC DNA]</scope>
    <source>
        <strain evidence="2">CL-84</strain>
    </source>
</reference>
<dbReference type="InterPro" id="IPR036059">
    <property type="entry name" value="TldD/PmbA_sf"/>
</dbReference>
<dbReference type="Pfam" id="PF01523">
    <property type="entry name" value="PmbA_TldD_1st"/>
    <property type="match status" value="1"/>
</dbReference>
<dbReference type="GeneID" id="83056757"/>
<dbReference type="InterPro" id="IPR035068">
    <property type="entry name" value="TldD/PmbA_N"/>
</dbReference>
<name>A0A1B2I287_9BACT</name>
<evidence type="ECO:0000256" key="1">
    <source>
        <dbReference type="ARBA" id="ARBA00005836"/>
    </source>
</evidence>
<gene>
    <name evidence="2" type="ORF">BED41_02680</name>
</gene>
<dbReference type="GO" id="GO:0005829">
    <property type="term" value="C:cytosol"/>
    <property type="evidence" value="ECO:0007669"/>
    <property type="project" value="TreeGrafter"/>
</dbReference>
<dbReference type="EMBL" id="CP016757">
    <property type="protein sequence ID" value="ANZ44088.1"/>
    <property type="molecule type" value="Genomic_DNA"/>
</dbReference>
<keyword evidence="3" id="KW-1185">Reference proteome</keyword>
<dbReference type="OrthoDB" id="9803213at2"/>
<dbReference type="PANTHER" id="PTHR43421">
    <property type="entry name" value="METALLOPROTEASE PMBA"/>
    <property type="match status" value="1"/>
</dbReference>
<dbReference type="PANTHER" id="PTHR43421:SF1">
    <property type="entry name" value="METALLOPROTEASE PMBA"/>
    <property type="match status" value="1"/>
</dbReference>
<protein>
    <submittedName>
        <fullName evidence="2">Peptidase U62</fullName>
    </submittedName>
</protein>
<organism evidence="2 3">
    <name type="scientific">Cloacibacillus porcorum</name>
    <dbReference type="NCBI Taxonomy" id="1197717"/>
    <lineage>
        <taxon>Bacteria</taxon>
        <taxon>Thermotogati</taxon>
        <taxon>Synergistota</taxon>
        <taxon>Synergistia</taxon>
        <taxon>Synergistales</taxon>
        <taxon>Synergistaceae</taxon>
        <taxon>Cloacibacillus</taxon>
    </lineage>
</organism>
<dbReference type="GO" id="GO:0008237">
    <property type="term" value="F:metallopeptidase activity"/>
    <property type="evidence" value="ECO:0007669"/>
    <property type="project" value="InterPro"/>
</dbReference>
<dbReference type="InterPro" id="IPR045570">
    <property type="entry name" value="Metalloprtase-TldD/E_cen_dom"/>
</dbReference>
<dbReference type="KEGG" id="cpor:BED41_02680"/>
<dbReference type="Pfam" id="PF19290">
    <property type="entry name" value="PmbA_TldD_2nd"/>
    <property type="match status" value="1"/>
</dbReference>
<dbReference type="InterPro" id="IPR002510">
    <property type="entry name" value="Metalloprtase-TldD/E_N"/>
</dbReference>
<proteinExistence type="inferred from homology"/>
<sequence length="453" mass="48250">MIKFLPHNEIEALAAHMLDLASRKGAWGADLLYSEGGGSGLTLKDGETEECVSGSSAGIGIRTIMSDGRQGIAYGSRLDRDSVDSLVEWSLHNALASEPEEGITLYDGPLVRCEELEAEDRRIREITAADRMKYCLEMTREAQSLDSRVVSVRSASWRDGWGASFFATTKGLSGWEEGSSANCGVMVLAQSGEFTEMGGYGMEALRLDELDILKSARTAVEQTVASLGGTQLDTGSYTIMIEPETAAALVDVIGGLFCASDVHRGRSMMKGRLGELVASPCLNLTDNGRIPWKPGSSSWDSEGVPTGRTELIKNGEANAFLYNLQYAIKDGVRSTGNCSRGMSSLPDVGTTNLILEAGTESPEALRSRIVSGMYVTEFMGLHTIDPISGDFSIGAKGHRIEKGEITTPVSGVTMASNLLEFMKNISAAASDLKYSGSVAAPTLVVDNVVIAGK</sequence>
<dbReference type="Gene3D" id="3.30.2290.10">
    <property type="entry name" value="PmbA/TldD superfamily"/>
    <property type="match status" value="1"/>
</dbReference>
<dbReference type="InterPro" id="IPR045569">
    <property type="entry name" value="Metalloprtase-TldD/E_C"/>
</dbReference>
<dbReference type="InterPro" id="IPR047657">
    <property type="entry name" value="PmbA"/>
</dbReference>
<dbReference type="Pfam" id="PF19289">
    <property type="entry name" value="PmbA_TldD_3rd"/>
    <property type="match status" value="1"/>
</dbReference>
<accession>A0A1B2I287</accession>
<dbReference type="STRING" id="1197717.BED41_02680"/>
<dbReference type="RefSeq" id="WP_066742788.1">
    <property type="nucleotide sequence ID" value="NZ_CALCLR010000059.1"/>
</dbReference>
<dbReference type="Proteomes" id="UP000093044">
    <property type="component" value="Chromosome"/>
</dbReference>
<comment type="similarity">
    <text evidence="1">Belongs to the peptidase U62 family.</text>
</comment>
<evidence type="ECO:0000313" key="2">
    <source>
        <dbReference type="EMBL" id="ANZ44088.1"/>
    </source>
</evidence>
<dbReference type="SUPFAM" id="SSF111283">
    <property type="entry name" value="Putative modulator of DNA gyrase, PmbA/TldD"/>
    <property type="match status" value="1"/>
</dbReference>